<accession>A0ABN2C8Q6</accession>
<organism evidence="1 2">
    <name type="scientific">Dermacoccus barathri</name>
    <dbReference type="NCBI Taxonomy" id="322601"/>
    <lineage>
        <taxon>Bacteria</taxon>
        <taxon>Bacillati</taxon>
        <taxon>Actinomycetota</taxon>
        <taxon>Actinomycetes</taxon>
        <taxon>Micrococcales</taxon>
        <taxon>Dermacoccaceae</taxon>
        <taxon>Dermacoccus</taxon>
    </lineage>
</organism>
<evidence type="ECO:0000313" key="2">
    <source>
        <dbReference type="Proteomes" id="UP001501288"/>
    </source>
</evidence>
<keyword evidence="2" id="KW-1185">Reference proteome</keyword>
<proteinExistence type="predicted"/>
<sequence length="72" mass="7655">MIDGLVDHGFGRTIQLLVRLMWRTHVSPFPPAASGAGTMCCESHLGVSDKPYGGQVFHAVRGATYSPVSIGL</sequence>
<evidence type="ECO:0000313" key="1">
    <source>
        <dbReference type="EMBL" id="GAA1554677.1"/>
    </source>
</evidence>
<dbReference type="EMBL" id="BAAANV010000069">
    <property type="protein sequence ID" value="GAA1554677.1"/>
    <property type="molecule type" value="Genomic_DNA"/>
</dbReference>
<comment type="caution">
    <text evidence="1">The sequence shown here is derived from an EMBL/GenBank/DDBJ whole genome shotgun (WGS) entry which is preliminary data.</text>
</comment>
<name>A0ABN2C8Q6_9MICO</name>
<reference evidence="1 2" key="1">
    <citation type="journal article" date="2019" name="Int. J. Syst. Evol. Microbiol.">
        <title>The Global Catalogue of Microorganisms (GCM) 10K type strain sequencing project: providing services to taxonomists for standard genome sequencing and annotation.</title>
        <authorList>
            <consortium name="The Broad Institute Genomics Platform"/>
            <consortium name="The Broad Institute Genome Sequencing Center for Infectious Disease"/>
            <person name="Wu L."/>
            <person name="Ma J."/>
        </authorList>
    </citation>
    <scope>NUCLEOTIDE SEQUENCE [LARGE SCALE GENOMIC DNA]</scope>
    <source>
        <strain evidence="1 2">JCM 14588</strain>
    </source>
</reference>
<gene>
    <name evidence="1" type="ORF">GCM10009762_29250</name>
</gene>
<protein>
    <submittedName>
        <fullName evidence="1">Uncharacterized protein</fullName>
    </submittedName>
</protein>
<dbReference type="Proteomes" id="UP001501288">
    <property type="component" value="Unassembled WGS sequence"/>
</dbReference>